<feature type="region of interest" description="Disordered" evidence="1">
    <location>
        <begin position="56"/>
        <end position="77"/>
    </location>
</feature>
<protein>
    <submittedName>
        <fullName evidence="3">DgyrCDS432</fullName>
    </submittedName>
</protein>
<dbReference type="CDD" id="cd22127">
    <property type="entry name" value="F-box_FBXL16"/>
    <property type="match status" value="1"/>
</dbReference>
<feature type="compositionally biased region" description="Low complexity" evidence="1">
    <location>
        <begin position="20"/>
        <end position="38"/>
    </location>
</feature>
<dbReference type="InterPro" id="IPR057207">
    <property type="entry name" value="FBXL15_LRR"/>
</dbReference>
<dbReference type="SMART" id="SM00367">
    <property type="entry name" value="LRR_CC"/>
    <property type="match status" value="9"/>
</dbReference>
<evidence type="ECO:0000259" key="2">
    <source>
        <dbReference type="Pfam" id="PF25372"/>
    </source>
</evidence>
<dbReference type="GO" id="GO:0031146">
    <property type="term" value="P:SCF-dependent proteasomal ubiquitin-dependent protein catabolic process"/>
    <property type="evidence" value="ECO:0007669"/>
    <property type="project" value="TreeGrafter"/>
</dbReference>
<comment type="caution">
    <text evidence="3">The sequence shown here is derived from an EMBL/GenBank/DDBJ whole genome shotgun (WGS) entry which is preliminary data.</text>
</comment>
<dbReference type="PANTHER" id="PTHR13318:SF193">
    <property type="entry name" value="F-BOX_LRR-REPEAT PROTEIN 16"/>
    <property type="match status" value="1"/>
</dbReference>
<dbReference type="PANTHER" id="PTHR13318">
    <property type="entry name" value="PARTNER OF PAIRED, ISOFORM B-RELATED"/>
    <property type="match status" value="1"/>
</dbReference>
<dbReference type="InterPro" id="IPR032675">
    <property type="entry name" value="LRR_dom_sf"/>
</dbReference>
<gene>
    <name evidence="3" type="ORF">DGYR_LOCUS419</name>
</gene>
<reference evidence="3 4" key="1">
    <citation type="submission" date="2020-08" db="EMBL/GenBank/DDBJ databases">
        <authorList>
            <person name="Hejnol A."/>
        </authorList>
    </citation>
    <scope>NUCLEOTIDE SEQUENCE [LARGE SCALE GENOMIC DNA]</scope>
</reference>
<feature type="domain" description="F-box/LRR-repeat protein 15-like leucin rich repeat" evidence="2">
    <location>
        <begin position="310"/>
        <end position="464"/>
    </location>
</feature>
<dbReference type="Pfam" id="PF13516">
    <property type="entry name" value="LRR_6"/>
    <property type="match status" value="1"/>
</dbReference>
<dbReference type="Pfam" id="PF25372">
    <property type="entry name" value="DUF7885"/>
    <property type="match status" value="1"/>
</dbReference>
<dbReference type="GO" id="GO:0019005">
    <property type="term" value="C:SCF ubiquitin ligase complex"/>
    <property type="evidence" value="ECO:0007669"/>
    <property type="project" value="TreeGrafter"/>
</dbReference>
<sequence>MSSLSKACLEISNSIKGFRLSRSQSSESGTSSRESMLSVRSATNSISRVFKSATSRVRGGFDQQQPTAPPQRQRPPSASRYYDKAMLALASNYPRTAKDLLQDGTFLTKFFRYFTPIERCLLGQVCIAWKNILYERGWWNGILVVIRCKESPLDEREKLYRSLSQRAIDSICLMHATDADMEHLIINVPSQLRSVSLKQCNITDSGLEMLLAKLPSIYRLELVGCNELTEAGFWSSLTSSVISLTVADCINFADDAVGAVSQLLPSLHEFNLQAYHVTDAALAYFTSKQSNTLSVLRLTSCWELTNHAVVNIVQSLPNLTVLSLSGCSKITDDGIEIVAETLKNLRILDLSWCSRITDSSLEAIACDLNLDELTLDRCTHVTDIGVGYLTSIRMLSRLYLRWCIQIRDAGVQHFLSMKSLKILSIAGCSLISARSLTGIAQIRQLQELELTNCATATTEVIAYLQNALPHCEVIR</sequence>
<dbReference type="OrthoDB" id="10044893at2759"/>
<dbReference type="InterPro" id="IPR001611">
    <property type="entry name" value="Leu-rich_rpt"/>
</dbReference>
<evidence type="ECO:0000313" key="4">
    <source>
        <dbReference type="Proteomes" id="UP000549394"/>
    </source>
</evidence>
<feature type="region of interest" description="Disordered" evidence="1">
    <location>
        <begin position="20"/>
        <end position="41"/>
    </location>
</feature>
<evidence type="ECO:0000313" key="3">
    <source>
        <dbReference type="EMBL" id="CAD5111083.1"/>
    </source>
</evidence>
<dbReference type="Proteomes" id="UP000549394">
    <property type="component" value="Unassembled WGS sequence"/>
</dbReference>
<proteinExistence type="predicted"/>
<organism evidence="3 4">
    <name type="scientific">Dimorphilus gyrociliatus</name>
    <dbReference type="NCBI Taxonomy" id="2664684"/>
    <lineage>
        <taxon>Eukaryota</taxon>
        <taxon>Metazoa</taxon>
        <taxon>Spiralia</taxon>
        <taxon>Lophotrochozoa</taxon>
        <taxon>Annelida</taxon>
        <taxon>Polychaeta</taxon>
        <taxon>Polychaeta incertae sedis</taxon>
        <taxon>Dinophilidae</taxon>
        <taxon>Dimorphilus</taxon>
    </lineage>
</organism>
<dbReference type="SUPFAM" id="SSF52047">
    <property type="entry name" value="RNI-like"/>
    <property type="match status" value="1"/>
</dbReference>
<keyword evidence="4" id="KW-1185">Reference proteome</keyword>
<dbReference type="InterPro" id="IPR006553">
    <property type="entry name" value="Leu-rich_rpt_Cys-con_subtyp"/>
</dbReference>
<dbReference type="AlphaFoldDB" id="A0A7I8V634"/>
<accession>A0A7I8V634</accession>
<dbReference type="Gene3D" id="3.80.10.10">
    <property type="entry name" value="Ribonuclease Inhibitor"/>
    <property type="match status" value="2"/>
</dbReference>
<evidence type="ECO:0000256" key="1">
    <source>
        <dbReference type="SAM" id="MobiDB-lite"/>
    </source>
</evidence>
<name>A0A7I8V634_9ANNE</name>
<dbReference type="EMBL" id="CAJFCJ010000001">
    <property type="protein sequence ID" value="CAD5111083.1"/>
    <property type="molecule type" value="Genomic_DNA"/>
</dbReference>